<evidence type="ECO:0000256" key="5">
    <source>
        <dbReference type="PIRNR" id="PIRNR000410"/>
    </source>
</evidence>
<evidence type="ECO:0000259" key="7">
    <source>
        <dbReference type="PROSITE" id="PS50123"/>
    </source>
</evidence>
<dbReference type="Gene3D" id="1.10.155.10">
    <property type="entry name" value="Chemotaxis receptor methyltransferase CheR, N-terminal domain"/>
    <property type="match status" value="1"/>
</dbReference>
<protein>
    <recommendedName>
        <fullName evidence="5">Chemotaxis protein methyltransferase</fullName>
        <ecNumber evidence="5">2.1.1.80</ecNumber>
    </recommendedName>
</protein>
<reference evidence="9" key="1">
    <citation type="submission" date="2018-12" db="EMBL/GenBank/DDBJ databases">
        <title>Complete genome sequence of Roseovarius sp. MME-070.</title>
        <authorList>
            <person name="Nam Y.-D."/>
            <person name="Kang J."/>
            <person name="Chung W.-H."/>
            <person name="Park Y.S."/>
        </authorList>
    </citation>
    <scope>NUCLEOTIDE SEQUENCE [LARGE SCALE GENOMIC DNA]</scope>
    <source>
        <strain evidence="9">MME-070</strain>
    </source>
</reference>
<dbReference type="SUPFAM" id="SSF47757">
    <property type="entry name" value="Chemotaxis receptor methyltransferase CheR, N-terminal domain"/>
    <property type="match status" value="1"/>
</dbReference>
<organism evidence="8 9">
    <name type="scientific">Roseovarius faecimaris</name>
    <dbReference type="NCBI Taxonomy" id="2494550"/>
    <lineage>
        <taxon>Bacteria</taxon>
        <taxon>Pseudomonadati</taxon>
        <taxon>Pseudomonadota</taxon>
        <taxon>Alphaproteobacteria</taxon>
        <taxon>Rhodobacterales</taxon>
        <taxon>Roseobacteraceae</taxon>
        <taxon>Roseovarius</taxon>
    </lineage>
</organism>
<evidence type="ECO:0000256" key="3">
    <source>
        <dbReference type="ARBA" id="ARBA00022679"/>
    </source>
</evidence>
<dbReference type="KEGG" id="rom:EI983_16005"/>
<feature type="domain" description="CheR-type methyltransferase" evidence="7">
    <location>
        <begin position="7"/>
        <end position="285"/>
    </location>
</feature>
<comment type="catalytic activity">
    <reaction evidence="1 5">
        <text>L-glutamyl-[protein] + S-adenosyl-L-methionine = [protein]-L-glutamate 5-O-methyl ester + S-adenosyl-L-homocysteine</text>
        <dbReference type="Rhea" id="RHEA:24452"/>
        <dbReference type="Rhea" id="RHEA-COMP:10208"/>
        <dbReference type="Rhea" id="RHEA-COMP:10311"/>
        <dbReference type="ChEBI" id="CHEBI:29973"/>
        <dbReference type="ChEBI" id="CHEBI:57856"/>
        <dbReference type="ChEBI" id="CHEBI:59789"/>
        <dbReference type="ChEBI" id="CHEBI:82795"/>
        <dbReference type="EC" id="2.1.1.80"/>
    </reaction>
</comment>
<dbReference type="EC" id="2.1.1.80" evidence="5"/>
<dbReference type="PANTHER" id="PTHR24422:SF19">
    <property type="entry name" value="CHEMOTAXIS PROTEIN METHYLTRANSFERASE"/>
    <property type="match status" value="1"/>
</dbReference>
<keyword evidence="3 5" id="KW-0808">Transferase</keyword>
<feature type="binding site" evidence="6">
    <location>
        <position position="154"/>
    </location>
    <ligand>
        <name>S-adenosyl-L-methionine</name>
        <dbReference type="ChEBI" id="CHEBI:59789"/>
    </ligand>
</feature>
<feature type="binding site" evidence="6">
    <location>
        <position position="84"/>
    </location>
    <ligand>
        <name>S-adenosyl-L-methionine</name>
        <dbReference type="ChEBI" id="CHEBI:59789"/>
    </ligand>
</feature>
<gene>
    <name evidence="8" type="ORF">EI983_16005</name>
</gene>
<feature type="binding site" evidence="6">
    <location>
        <position position="86"/>
    </location>
    <ligand>
        <name>S-adenosyl-L-methionine</name>
        <dbReference type="ChEBI" id="CHEBI:59789"/>
    </ligand>
</feature>
<keyword evidence="2 5" id="KW-0489">Methyltransferase</keyword>
<dbReference type="AlphaFoldDB" id="A0A6I6IW17"/>
<dbReference type="InterPro" id="IPR022641">
    <property type="entry name" value="CheR_N"/>
</dbReference>
<feature type="binding site" evidence="6">
    <location>
        <begin position="228"/>
        <end position="229"/>
    </location>
    <ligand>
        <name>S-adenosyl-L-methionine</name>
        <dbReference type="ChEBI" id="CHEBI:59789"/>
    </ligand>
</feature>
<dbReference type="PRINTS" id="PR00996">
    <property type="entry name" value="CHERMTFRASE"/>
</dbReference>
<evidence type="ECO:0000256" key="4">
    <source>
        <dbReference type="ARBA" id="ARBA00022691"/>
    </source>
</evidence>
<keyword evidence="4 5" id="KW-0949">S-adenosyl-L-methionine</keyword>
<dbReference type="PIRSF" id="PIRSF000410">
    <property type="entry name" value="CheR"/>
    <property type="match status" value="1"/>
</dbReference>
<dbReference type="OrthoDB" id="9816309at2"/>
<evidence type="ECO:0000313" key="8">
    <source>
        <dbReference type="EMBL" id="QGX99687.1"/>
    </source>
</evidence>
<dbReference type="GO" id="GO:0008983">
    <property type="term" value="F:protein-glutamate O-methyltransferase activity"/>
    <property type="evidence" value="ECO:0007669"/>
    <property type="project" value="UniProtKB-EC"/>
</dbReference>
<sequence>MSRPTEGIAVQSELNADEFNKIVGLVREFTGIDLPPHKKTMVAGRLSKRLKATCMESVSSYIAYLNSPEGDGERSHFINAYTTNMTRFNREDHHFSFFAKAVMPRLARAARKGMRVRLWSAGCSSGEEPFQLAFHVLDACPEASKLDLKLLATDIDSDILAVAQAGIYPRAHTSSLPGDHMSRYFEPVGSSSDRVRVVDAARALISFRTLNLHSTWPFKGGFDVIMCRNVAIYFDAETQEQLWHRLGSRVLPAGMLFLGHSETLSEECARQFKASGPGIFQRNATEAAARPVMHVH</sequence>
<accession>A0A6I6IW17</accession>
<dbReference type="Pfam" id="PF01739">
    <property type="entry name" value="CheR"/>
    <property type="match status" value="1"/>
</dbReference>
<dbReference type="SUPFAM" id="SSF53335">
    <property type="entry name" value="S-adenosyl-L-methionine-dependent methyltransferases"/>
    <property type="match status" value="1"/>
</dbReference>
<feature type="binding site" evidence="6">
    <location>
        <begin position="211"/>
        <end position="212"/>
    </location>
    <ligand>
        <name>S-adenosyl-L-methionine</name>
        <dbReference type="ChEBI" id="CHEBI:59789"/>
    </ligand>
</feature>
<name>A0A6I6IW17_9RHOB</name>
<proteinExistence type="predicted"/>
<dbReference type="Proteomes" id="UP000428330">
    <property type="component" value="Chromosome"/>
</dbReference>
<evidence type="ECO:0000256" key="6">
    <source>
        <dbReference type="PIRSR" id="PIRSR000410-1"/>
    </source>
</evidence>
<dbReference type="InterPro" id="IPR026024">
    <property type="entry name" value="Chemotaxis_MeTrfase_CheR"/>
</dbReference>
<dbReference type="InterPro" id="IPR022642">
    <property type="entry name" value="CheR_C"/>
</dbReference>
<feature type="binding site" evidence="6">
    <location>
        <position position="90"/>
    </location>
    <ligand>
        <name>S-adenosyl-L-methionine</name>
        <dbReference type="ChEBI" id="CHEBI:59789"/>
    </ligand>
</feature>
<evidence type="ECO:0000256" key="1">
    <source>
        <dbReference type="ARBA" id="ARBA00001541"/>
    </source>
</evidence>
<dbReference type="Pfam" id="PF03705">
    <property type="entry name" value="CheR_N"/>
    <property type="match status" value="1"/>
</dbReference>
<dbReference type="Gene3D" id="3.40.50.150">
    <property type="entry name" value="Vaccinia Virus protein VP39"/>
    <property type="match status" value="1"/>
</dbReference>
<comment type="function">
    <text evidence="5">Methylation of the membrane-bound methyl-accepting chemotaxis proteins (MCP) to form gamma-glutamyl methyl ester residues in MCP.</text>
</comment>
<keyword evidence="9" id="KW-1185">Reference proteome</keyword>
<evidence type="ECO:0000313" key="9">
    <source>
        <dbReference type="Proteomes" id="UP000428330"/>
    </source>
</evidence>
<dbReference type="InterPro" id="IPR000780">
    <property type="entry name" value="CheR_MeTrfase"/>
</dbReference>
<dbReference type="PROSITE" id="PS50123">
    <property type="entry name" value="CHER"/>
    <property type="match status" value="1"/>
</dbReference>
<dbReference type="EMBL" id="CP034348">
    <property type="protein sequence ID" value="QGX99687.1"/>
    <property type="molecule type" value="Genomic_DNA"/>
</dbReference>
<feature type="binding site" evidence="6">
    <location>
        <position position="128"/>
    </location>
    <ligand>
        <name>S-adenosyl-L-methionine</name>
        <dbReference type="ChEBI" id="CHEBI:59789"/>
    </ligand>
</feature>
<dbReference type="InterPro" id="IPR029063">
    <property type="entry name" value="SAM-dependent_MTases_sf"/>
</dbReference>
<dbReference type="PANTHER" id="PTHR24422">
    <property type="entry name" value="CHEMOTAXIS PROTEIN METHYLTRANSFERASE"/>
    <property type="match status" value="1"/>
</dbReference>
<dbReference type="GO" id="GO:0032259">
    <property type="term" value="P:methylation"/>
    <property type="evidence" value="ECO:0007669"/>
    <property type="project" value="UniProtKB-KW"/>
</dbReference>
<dbReference type="SMART" id="SM00138">
    <property type="entry name" value="MeTrc"/>
    <property type="match status" value="1"/>
</dbReference>
<dbReference type="InterPro" id="IPR050903">
    <property type="entry name" value="Bact_Chemotaxis_MeTrfase"/>
</dbReference>
<dbReference type="InterPro" id="IPR036804">
    <property type="entry name" value="CheR_N_sf"/>
</dbReference>
<evidence type="ECO:0000256" key="2">
    <source>
        <dbReference type="ARBA" id="ARBA00022603"/>
    </source>
</evidence>
<dbReference type="RefSeq" id="WP_157708368.1">
    <property type="nucleotide sequence ID" value="NZ_CP034348.1"/>
</dbReference>